<evidence type="ECO:0000256" key="2">
    <source>
        <dbReference type="ARBA" id="ARBA00022679"/>
    </source>
</evidence>
<dbReference type="GO" id="GO:0080043">
    <property type="term" value="F:quercetin 3-O-glucosyltransferase activity"/>
    <property type="evidence" value="ECO:0007669"/>
    <property type="project" value="TreeGrafter"/>
</dbReference>
<dbReference type="GO" id="GO:0080044">
    <property type="term" value="F:quercetin 7-O-glucosyltransferase activity"/>
    <property type="evidence" value="ECO:0007669"/>
    <property type="project" value="TreeGrafter"/>
</dbReference>
<dbReference type="InterPro" id="IPR002213">
    <property type="entry name" value="UDP_glucos_trans"/>
</dbReference>
<dbReference type="AlphaFoldDB" id="A0A445B2X3"/>
<dbReference type="EMBL" id="SDMP01000010">
    <property type="protein sequence ID" value="RYR32996.1"/>
    <property type="molecule type" value="Genomic_DNA"/>
</dbReference>
<dbReference type="PANTHER" id="PTHR11926">
    <property type="entry name" value="GLUCOSYL/GLUCURONOSYL TRANSFERASES"/>
    <property type="match status" value="1"/>
</dbReference>
<dbReference type="CDD" id="cd03784">
    <property type="entry name" value="GT1_Gtf-like"/>
    <property type="match status" value="1"/>
</dbReference>
<dbReference type="FunFam" id="3.40.50.2000:FF:000133">
    <property type="entry name" value="UDP-glycosyltransferase 83A1"/>
    <property type="match status" value="1"/>
</dbReference>
<name>A0A445B2X3_ARAHY</name>
<keyword evidence="2" id="KW-0808">Transferase</keyword>
<keyword evidence="4" id="KW-1185">Reference proteome</keyword>
<dbReference type="Gene3D" id="3.40.50.2000">
    <property type="entry name" value="Glycogen Phosphorylase B"/>
    <property type="match status" value="4"/>
</dbReference>
<evidence type="ECO:0000313" key="4">
    <source>
        <dbReference type="Proteomes" id="UP000289738"/>
    </source>
</evidence>
<comment type="similarity">
    <text evidence="1">Belongs to the UDP-glycosyltransferase family.</text>
</comment>
<evidence type="ECO:0000256" key="1">
    <source>
        <dbReference type="ARBA" id="ARBA00009995"/>
    </source>
</evidence>
<comment type="caution">
    <text evidence="3">The sequence shown here is derived from an EMBL/GenBank/DDBJ whole genome shotgun (WGS) entry which is preliminary data.</text>
</comment>
<evidence type="ECO:0000313" key="3">
    <source>
        <dbReference type="EMBL" id="RYR32996.1"/>
    </source>
</evidence>
<accession>A0A445B2X3</accession>
<proteinExistence type="inferred from homology"/>
<dbReference type="STRING" id="3818.A0A445B2X3"/>
<dbReference type="PANTHER" id="PTHR11926:SF1530">
    <property type="entry name" value="EF-HAND DOMAIN-CONTAINING PROTEIN"/>
    <property type="match status" value="1"/>
</dbReference>
<reference evidence="3 4" key="1">
    <citation type="submission" date="2019-01" db="EMBL/GenBank/DDBJ databases">
        <title>Sequencing of cultivated peanut Arachis hypogaea provides insights into genome evolution and oil improvement.</title>
        <authorList>
            <person name="Chen X."/>
        </authorList>
    </citation>
    <scope>NUCLEOTIDE SEQUENCE [LARGE SCALE GENOMIC DNA]</scope>
    <source>
        <strain evidence="4">cv. Fuhuasheng</strain>
        <tissue evidence="3">Leaves</tissue>
    </source>
</reference>
<dbReference type="Proteomes" id="UP000289738">
    <property type="component" value="Chromosome A10"/>
</dbReference>
<protein>
    <submittedName>
        <fullName evidence="3">Uncharacterized protein</fullName>
    </submittedName>
</protein>
<dbReference type="SUPFAM" id="SSF53756">
    <property type="entry name" value="UDP-Glycosyltransferase/glycogen phosphorylase"/>
    <property type="match status" value="2"/>
</dbReference>
<sequence length="569" mass="64318">MGVVPTVLVLPCPAQGHVNPMMILSQRLVEKGCNIIFVTPEFIHNKMVSSMGNQGGGDNGRSPIKLVSIPDGLGPDADRNNVRELFDSILKNMPAMLERLIEDLRLKDGVRVSCIVADFVMAWALEIARKIGIRGVLFYPASAAMFALQCSIPKLIEDGIIDSNGLATTQKRFQLSPSILPMDTEFIWWAKISDSKTEKMLFNIILESMKTLESTEWCLCNSTPDLEPGALSFVPKLLPIGPLLRTYGHDQGVSERSLGQFWEEDFSCLNWLDQQPHGSVIYVAFGSTTLFDEKQFKELALGLELTNRPFLWVLRKDSDCNNKVRFPNEFKGTRGKIIEWAPQEKVGLGFNLDENGMISREEIKVKVDKLLGDENIRFKAREIKKKLMKDIDVGGRSSENLNKFINWLKDFPHMDTGSIWWAKGVDSVFGNLVFNNIVHGMQTLELTEWWLCNSTPDLEPQALSYVPKLLPIGPLLRRYDDNQGVTERSLGQFLEEDLSCINWLDQQPHTSVIYVAFGSLTHFDKKQFTEVALGLELTNRPFLWVVRQDSNCNPHEFKGNQVIVVGIRL</sequence>
<gene>
    <name evidence="3" type="ORF">Ahy_A10g047525</name>
</gene>
<organism evidence="3 4">
    <name type="scientific">Arachis hypogaea</name>
    <name type="common">Peanut</name>
    <dbReference type="NCBI Taxonomy" id="3818"/>
    <lineage>
        <taxon>Eukaryota</taxon>
        <taxon>Viridiplantae</taxon>
        <taxon>Streptophyta</taxon>
        <taxon>Embryophyta</taxon>
        <taxon>Tracheophyta</taxon>
        <taxon>Spermatophyta</taxon>
        <taxon>Magnoliopsida</taxon>
        <taxon>eudicotyledons</taxon>
        <taxon>Gunneridae</taxon>
        <taxon>Pentapetalae</taxon>
        <taxon>rosids</taxon>
        <taxon>fabids</taxon>
        <taxon>Fabales</taxon>
        <taxon>Fabaceae</taxon>
        <taxon>Papilionoideae</taxon>
        <taxon>50 kb inversion clade</taxon>
        <taxon>dalbergioids sensu lato</taxon>
        <taxon>Dalbergieae</taxon>
        <taxon>Pterocarpus clade</taxon>
        <taxon>Arachis</taxon>
    </lineage>
</organism>